<evidence type="ECO:0000313" key="1">
    <source>
        <dbReference type="EMBL" id="ATZ80897.1"/>
    </source>
</evidence>
<name>A0A2H4UVK3_9VIRU</name>
<keyword evidence="2" id="KW-1185">Reference proteome</keyword>
<dbReference type="Proteomes" id="UP000240325">
    <property type="component" value="Segment"/>
</dbReference>
<proteinExistence type="predicted"/>
<dbReference type="EMBL" id="MF782455">
    <property type="protein sequence ID" value="ATZ80897.1"/>
    <property type="molecule type" value="Genomic_DNA"/>
</dbReference>
<accession>A0A2H4UVK3</accession>
<reference evidence="1" key="1">
    <citation type="journal article" date="2017" name="Elife">
        <title>The kinetoplastid-infecting Bodo saltans virus (BsV), a window into the most abundant giant viruses in the sea.</title>
        <authorList>
            <person name="Deeg C.M."/>
            <person name="Chow C.-E.T."/>
            <person name="Suttle C.A."/>
        </authorList>
    </citation>
    <scope>NUCLEOTIDE SEQUENCE</scope>
    <source>
        <strain evidence="1">NG1</strain>
    </source>
</reference>
<evidence type="ECO:0000313" key="2">
    <source>
        <dbReference type="Proteomes" id="UP000240325"/>
    </source>
</evidence>
<sequence>MSRSCFCGQQIIEEFALCEQHLKKRNEIKNENSQHQYLCCKCERGTAIWDKLLCYCCYYNWKYYIPYKNAIMRQKANNLKKTITNSVEQSLQDIQIDDSKKCQ</sequence>
<protein>
    <submittedName>
        <fullName evidence="1">Uncharacterized protein</fullName>
    </submittedName>
</protein>
<organism evidence="1">
    <name type="scientific">Bodo saltans virus</name>
    <dbReference type="NCBI Taxonomy" id="2024608"/>
    <lineage>
        <taxon>Viruses</taxon>
        <taxon>Varidnaviria</taxon>
        <taxon>Bamfordvirae</taxon>
        <taxon>Nucleocytoviricota</taxon>
        <taxon>Megaviricetes</taxon>
        <taxon>Imitervirales</taxon>
        <taxon>Mimiviridae</taxon>
        <taxon>Klosneuvirinae</taxon>
        <taxon>Theiavirus</taxon>
        <taxon>Theiavirus salishense</taxon>
    </lineage>
</organism>
<gene>
    <name evidence="1" type="ORF">BMW23_0851</name>
</gene>